<accession>A0A0A9B919</accession>
<organism evidence="1">
    <name type="scientific">Arundo donax</name>
    <name type="common">Giant reed</name>
    <name type="synonym">Donax arundinaceus</name>
    <dbReference type="NCBI Taxonomy" id="35708"/>
    <lineage>
        <taxon>Eukaryota</taxon>
        <taxon>Viridiplantae</taxon>
        <taxon>Streptophyta</taxon>
        <taxon>Embryophyta</taxon>
        <taxon>Tracheophyta</taxon>
        <taxon>Spermatophyta</taxon>
        <taxon>Magnoliopsida</taxon>
        <taxon>Liliopsida</taxon>
        <taxon>Poales</taxon>
        <taxon>Poaceae</taxon>
        <taxon>PACMAD clade</taxon>
        <taxon>Arundinoideae</taxon>
        <taxon>Arundineae</taxon>
        <taxon>Arundo</taxon>
    </lineage>
</organism>
<dbReference type="AlphaFoldDB" id="A0A0A9B919"/>
<proteinExistence type="predicted"/>
<reference evidence="1" key="2">
    <citation type="journal article" date="2015" name="Data Brief">
        <title>Shoot transcriptome of the giant reed, Arundo donax.</title>
        <authorList>
            <person name="Barrero R.A."/>
            <person name="Guerrero F.D."/>
            <person name="Moolhuijzen P."/>
            <person name="Goolsby J.A."/>
            <person name="Tidwell J."/>
            <person name="Bellgard S.E."/>
            <person name="Bellgard M.I."/>
        </authorList>
    </citation>
    <scope>NUCLEOTIDE SEQUENCE</scope>
    <source>
        <tissue evidence="1">Shoot tissue taken approximately 20 cm above the soil surface</tissue>
    </source>
</reference>
<evidence type="ECO:0000313" key="1">
    <source>
        <dbReference type="EMBL" id="JAD57715.1"/>
    </source>
</evidence>
<name>A0A0A9B919_ARUDO</name>
<dbReference type="EMBL" id="GBRH01240180">
    <property type="protein sequence ID" value="JAD57715.1"/>
    <property type="molecule type" value="Transcribed_RNA"/>
</dbReference>
<reference evidence="1" key="1">
    <citation type="submission" date="2014-09" db="EMBL/GenBank/DDBJ databases">
        <authorList>
            <person name="Magalhaes I.L.F."/>
            <person name="Oliveira U."/>
            <person name="Santos F.R."/>
            <person name="Vidigal T.H.D.A."/>
            <person name="Brescovit A.D."/>
            <person name="Santos A.J."/>
        </authorList>
    </citation>
    <scope>NUCLEOTIDE SEQUENCE</scope>
    <source>
        <tissue evidence="1">Shoot tissue taken approximately 20 cm above the soil surface</tissue>
    </source>
</reference>
<protein>
    <submittedName>
        <fullName evidence="1">Uncharacterized protein</fullName>
    </submittedName>
</protein>
<sequence>MLFLITLCSYRGRRSSFFEHHYYKVGFTKLLKTVQKL</sequence>